<dbReference type="SUPFAM" id="SSF56317">
    <property type="entry name" value="Carbon-nitrogen hydrolase"/>
    <property type="match status" value="1"/>
</dbReference>
<evidence type="ECO:0000259" key="2">
    <source>
        <dbReference type="PROSITE" id="PS50263"/>
    </source>
</evidence>
<dbReference type="InterPro" id="IPR003010">
    <property type="entry name" value="C-N_Hydrolase"/>
</dbReference>
<dbReference type="GO" id="GO:0030163">
    <property type="term" value="P:protein catabolic process"/>
    <property type="evidence" value="ECO:0007669"/>
    <property type="project" value="TreeGrafter"/>
</dbReference>
<dbReference type="GO" id="GO:0008418">
    <property type="term" value="F:protein-N-terminal asparagine amidohydrolase activity"/>
    <property type="evidence" value="ECO:0007669"/>
    <property type="project" value="InterPro"/>
</dbReference>
<dbReference type="AlphaFoldDB" id="A0A8S0WRX9"/>
<dbReference type="OrthoDB" id="201515at2759"/>
<feature type="region of interest" description="Disordered" evidence="1">
    <location>
        <begin position="210"/>
        <end position="229"/>
    </location>
</feature>
<dbReference type="GO" id="GO:0070773">
    <property type="term" value="F:protein-N-terminal glutamine amidohydrolase activity"/>
    <property type="evidence" value="ECO:0007669"/>
    <property type="project" value="InterPro"/>
</dbReference>
<evidence type="ECO:0000256" key="1">
    <source>
        <dbReference type="SAM" id="MobiDB-lite"/>
    </source>
</evidence>
<evidence type="ECO:0000313" key="4">
    <source>
        <dbReference type="Proteomes" id="UP000467700"/>
    </source>
</evidence>
<feature type="domain" description="CN hydrolase" evidence="2">
    <location>
        <begin position="1"/>
        <end position="288"/>
    </location>
</feature>
<dbReference type="PANTHER" id="PTHR11750:SF26">
    <property type="entry name" value="PROTEIN N-TERMINAL AMIDASE"/>
    <property type="match status" value="1"/>
</dbReference>
<dbReference type="InterPro" id="IPR039703">
    <property type="entry name" value="Nta1"/>
</dbReference>
<dbReference type="Gene3D" id="3.60.110.10">
    <property type="entry name" value="Carbon-nitrogen hydrolase"/>
    <property type="match status" value="1"/>
</dbReference>
<organism evidence="3 4">
    <name type="scientific">Cyclocybe aegerita</name>
    <name type="common">Black poplar mushroom</name>
    <name type="synonym">Agrocybe aegerita</name>
    <dbReference type="NCBI Taxonomy" id="1973307"/>
    <lineage>
        <taxon>Eukaryota</taxon>
        <taxon>Fungi</taxon>
        <taxon>Dikarya</taxon>
        <taxon>Basidiomycota</taxon>
        <taxon>Agaricomycotina</taxon>
        <taxon>Agaricomycetes</taxon>
        <taxon>Agaricomycetidae</taxon>
        <taxon>Agaricales</taxon>
        <taxon>Agaricineae</taxon>
        <taxon>Bolbitiaceae</taxon>
        <taxon>Cyclocybe</taxon>
    </lineage>
</organism>
<feature type="region of interest" description="Disordered" evidence="1">
    <location>
        <begin position="50"/>
        <end position="99"/>
    </location>
</feature>
<dbReference type="EMBL" id="CACVBS010000042">
    <property type="protein sequence ID" value="CAA7263962.1"/>
    <property type="molecule type" value="Genomic_DNA"/>
</dbReference>
<protein>
    <recommendedName>
        <fullName evidence="2">CN hydrolase domain-containing protein</fullName>
    </recommendedName>
</protein>
<evidence type="ECO:0000313" key="3">
    <source>
        <dbReference type="EMBL" id="CAA7263962.1"/>
    </source>
</evidence>
<sequence>MAFTGYVFENAVAISPFLEKPRTGPTCQFCSELAKKLECYVIAGYPEVLDPEEPKPDDPSPVNGAPNPAEGPDKRPESSSTSESTTKREQVGTNSAALYGPDGEWVGGYRKSYLYETDLTWATEGDGFKTFHLPSPLNTVCLGICMDLNPRSPWTLGGGPYELADHCVAQNANVLILLNAWLDSKTEVEETSDWSTLNYWASRLRPLWTNGRGDDEDEDGGDTQADLGSQDEGKETIVVVCNRCGEENDTLFAGTSAIFSMIAGSGRPKLLDMMERHEEGVRIWNIRV</sequence>
<keyword evidence="4" id="KW-1185">Reference proteome</keyword>
<name>A0A8S0WRX9_CYCAE</name>
<dbReference type="InterPro" id="IPR036526">
    <property type="entry name" value="C-N_Hydrolase_sf"/>
</dbReference>
<gene>
    <name evidence="3" type="ORF">AAE3_LOCUS6193</name>
</gene>
<dbReference type="Proteomes" id="UP000467700">
    <property type="component" value="Unassembled WGS sequence"/>
</dbReference>
<comment type="caution">
    <text evidence="3">The sequence shown here is derived from an EMBL/GenBank/DDBJ whole genome shotgun (WGS) entry which is preliminary data.</text>
</comment>
<dbReference type="PROSITE" id="PS50263">
    <property type="entry name" value="CN_HYDROLASE"/>
    <property type="match status" value="1"/>
</dbReference>
<reference evidence="3 4" key="1">
    <citation type="submission" date="2020-01" db="EMBL/GenBank/DDBJ databases">
        <authorList>
            <person name="Gupta K D."/>
        </authorList>
    </citation>
    <scope>NUCLEOTIDE SEQUENCE [LARGE SCALE GENOMIC DNA]</scope>
</reference>
<dbReference type="PANTHER" id="PTHR11750">
    <property type="entry name" value="PROTEIN N-TERMINAL AMIDASE"/>
    <property type="match status" value="1"/>
</dbReference>
<proteinExistence type="predicted"/>
<accession>A0A8S0WRX9</accession>